<dbReference type="EMBL" id="BAAAQK010000016">
    <property type="protein sequence ID" value="GAA1858150.1"/>
    <property type="molecule type" value="Genomic_DNA"/>
</dbReference>
<sequence>MSWTADAPTWVVPSRAEIADLHWLAYADAVETRSPSAGGITATLAWVRGGAVAPVTGRDQQPVTVAMAEAELWAAWALLTPDVPPPLEQISRDLGVPFLPPLPFAAGRGDGAATVLSWLLGTTTVPPMPLPARAPDGRPADAQTLVESAIAAAPHRIWGPEERHAARAAARQTVERSQRLLARIRAAQERVG</sequence>
<protein>
    <submittedName>
        <fullName evidence="1">Uncharacterized protein</fullName>
    </submittedName>
</protein>
<comment type="caution">
    <text evidence="1">The sequence shown here is derived from an EMBL/GenBank/DDBJ whole genome shotgun (WGS) entry which is preliminary data.</text>
</comment>
<name>A0ABN2N919_9PSEU</name>
<dbReference type="RefSeq" id="WP_344419846.1">
    <property type="nucleotide sequence ID" value="NZ_BAAAQK010000016.1"/>
</dbReference>
<evidence type="ECO:0000313" key="2">
    <source>
        <dbReference type="Proteomes" id="UP001500449"/>
    </source>
</evidence>
<keyword evidence="2" id="KW-1185">Reference proteome</keyword>
<evidence type="ECO:0000313" key="1">
    <source>
        <dbReference type="EMBL" id="GAA1858150.1"/>
    </source>
</evidence>
<accession>A0ABN2N919</accession>
<organism evidence="1 2">
    <name type="scientific">Pseudonocardia ailaonensis</name>
    <dbReference type="NCBI Taxonomy" id="367279"/>
    <lineage>
        <taxon>Bacteria</taxon>
        <taxon>Bacillati</taxon>
        <taxon>Actinomycetota</taxon>
        <taxon>Actinomycetes</taxon>
        <taxon>Pseudonocardiales</taxon>
        <taxon>Pseudonocardiaceae</taxon>
        <taxon>Pseudonocardia</taxon>
    </lineage>
</organism>
<gene>
    <name evidence="1" type="ORF">GCM10009836_42910</name>
</gene>
<proteinExistence type="predicted"/>
<dbReference type="Proteomes" id="UP001500449">
    <property type="component" value="Unassembled WGS sequence"/>
</dbReference>
<reference evidence="1 2" key="1">
    <citation type="journal article" date="2019" name="Int. J. Syst. Evol. Microbiol.">
        <title>The Global Catalogue of Microorganisms (GCM) 10K type strain sequencing project: providing services to taxonomists for standard genome sequencing and annotation.</title>
        <authorList>
            <consortium name="The Broad Institute Genomics Platform"/>
            <consortium name="The Broad Institute Genome Sequencing Center for Infectious Disease"/>
            <person name="Wu L."/>
            <person name="Ma J."/>
        </authorList>
    </citation>
    <scope>NUCLEOTIDE SEQUENCE [LARGE SCALE GENOMIC DNA]</scope>
    <source>
        <strain evidence="1 2">JCM 16009</strain>
    </source>
</reference>